<proteinExistence type="predicted"/>
<evidence type="ECO:0000313" key="5">
    <source>
        <dbReference type="EMBL" id="QGU86360.1"/>
    </source>
</evidence>
<dbReference type="InterPro" id="IPR009057">
    <property type="entry name" value="Homeodomain-like_sf"/>
</dbReference>
<dbReference type="InterPro" id="IPR001647">
    <property type="entry name" value="HTH_TetR"/>
</dbReference>
<name>A0A6I6EX46_9GAMM</name>
<reference evidence="5 6" key="2">
    <citation type="submission" date="2019-12" db="EMBL/GenBank/DDBJ databases">
        <title>Erwinia sp. nov., isolated from droppings of birds in the Qinghai-Tiebt plateau of China.</title>
        <authorList>
            <person name="Ge Y."/>
        </authorList>
    </citation>
    <scope>NUCLEOTIDE SEQUENCE [LARGE SCALE GENOMIC DNA]</scope>
    <source>
        <strain evidence="5 6">J780</strain>
    </source>
</reference>
<evidence type="ECO:0000313" key="4">
    <source>
        <dbReference type="EMBL" id="MTD28233.1"/>
    </source>
</evidence>
<dbReference type="Proteomes" id="UP000480164">
    <property type="component" value="Unassembled WGS sequence"/>
</dbReference>
<sequence length="259" mass="29351">MKCESRRVFDYAYNAGTKRTLLPGSQCRRRHCRQHRPNEIQVLPENEVIVEQRDSAGVLGLTSTRARTRRLLIDTAMKMFDSGAFPSITEVAQEAQLSRATAYRYFPTQSALVSAIVAETLSPIKNWQPTKQDANARIDELLSFAFPRMLQHEGTLRAALHLSLTQWAQSQSIDAVPLKEKLVRGNRKAMLTQVVEPLNKELTPDLMDRVVRSLSLVYGSEIFLVMKDIWGCDNDELQDIGKWIAKAIVRQAREDALTP</sequence>
<feature type="domain" description="HTH tetR-type" evidence="3">
    <location>
        <begin position="66"/>
        <end position="124"/>
    </location>
</feature>
<evidence type="ECO:0000313" key="7">
    <source>
        <dbReference type="Proteomes" id="UP000480164"/>
    </source>
</evidence>
<evidence type="ECO:0000313" key="6">
    <source>
        <dbReference type="Proteomes" id="UP000424752"/>
    </source>
</evidence>
<dbReference type="SUPFAM" id="SSF46689">
    <property type="entry name" value="Homeodomain-like"/>
    <property type="match status" value="1"/>
</dbReference>
<dbReference type="KEGG" id="erwi:GN242_03580"/>
<dbReference type="Proteomes" id="UP000424752">
    <property type="component" value="Chromosome"/>
</dbReference>
<dbReference type="Gene3D" id="1.10.357.10">
    <property type="entry name" value="Tetracycline Repressor, domain 2"/>
    <property type="match status" value="1"/>
</dbReference>
<evidence type="ECO:0000256" key="2">
    <source>
        <dbReference type="PROSITE-ProRule" id="PRU00335"/>
    </source>
</evidence>
<evidence type="ECO:0000256" key="1">
    <source>
        <dbReference type="ARBA" id="ARBA00023125"/>
    </source>
</evidence>
<dbReference type="AlphaFoldDB" id="A0A6I6EX46"/>
<dbReference type="EMBL" id="WLZX01000006">
    <property type="protein sequence ID" value="MTD28233.1"/>
    <property type="molecule type" value="Genomic_DNA"/>
</dbReference>
<gene>
    <name evidence="4" type="ORF">GK011_14920</name>
    <name evidence="5" type="ORF">GN242_03580</name>
</gene>
<dbReference type="Pfam" id="PF00440">
    <property type="entry name" value="TetR_N"/>
    <property type="match status" value="1"/>
</dbReference>
<organism evidence="5 6">
    <name type="scientific">Erwinia sorbitola</name>
    <dbReference type="NCBI Taxonomy" id="2681984"/>
    <lineage>
        <taxon>Bacteria</taxon>
        <taxon>Pseudomonadati</taxon>
        <taxon>Pseudomonadota</taxon>
        <taxon>Gammaproteobacteria</taxon>
        <taxon>Enterobacterales</taxon>
        <taxon>Erwiniaceae</taxon>
        <taxon>Erwinia</taxon>
    </lineage>
</organism>
<reference evidence="4 7" key="1">
    <citation type="submission" date="2019-11" db="EMBL/GenBank/DDBJ databases">
        <title>Erwinia sp. nov., isolated from feces of birds in Tibet plateau of China.</title>
        <authorList>
            <person name="Ge Y."/>
        </authorList>
    </citation>
    <scope>NUCLEOTIDE SEQUENCE [LARGE SCALE GENOMIC DNA]</scope>
    <source>
        <strain evidence="4 7">J316</strain>
    </source>
</reference>
<dbReference type="PROSITE" id="PS50977">
    <property type="entry name" value="HTH_TETR_2"/>
    <property type="match status" value="1"/>
</dbReference>
<dbReference type="GO" id="GO:0003677">
    <property type="term" value="F:DNA binding"/>
    <property type="evidence" value="ECO:0007669"/>
    <property type="project" value="UniProtKB-UniRule"/>
</dbReference>
<keyword evidence="7" id="KW-1185">Reference proteome</keyword>
<evidence type="ECO:0000259" key="3">
    <source>
        <dbReference type="PROSITE" id="PS50977"/>
    </source>
</evidence>
<dbReference type="EMBL" id="CP046509">
    <property type="protein sequence ID" value="QGU86360.1"/>
    <property type="molecule type" value="Genomic_DNA"/>
</dbReference>
<feature type="DNA-binding region" description="H-T-H motif" evidence="2">
    <location>
        <begin position="87"/>
        <end position="106"/>
    </location>
</feature>
<keyword evidence="1 2" id="KW-0238">DNA-binding</keyword>
<accession>A0A6L6GRJ1</accession>
<accession>A0A6I6EX46</accession>
<protein>
    <submittedName>
        <fullName evidence="5">TetR family transcriptional regulator</fullName>
    </submittedName>
</protein>